<keyword evidence="4" id="KW-0472">Membrane</keyword>
<evidence type="ECO:0000256" key="3">
    <source>
        <dbReference type="ARBA" id="ARBA00022989"/>
    </source>
</evidence>
<evidence type="ECO:0000313" key="7">
    <source>
        <dbReference type="Proteomes" id="UP000186406"/>
    </source>
</evidence>
<comment type="subcellular location">
    <subcellularLocation>
        <location evidence="1">Membrane</location>
        <topology evidence="1">Single-pass membrane protein</topology>
    </subcellularLocation>
</comment>
<feature type="domain" description="Translocation and assembly module TamB C-terminal" evidence="5">
    <location>
        <begin position="1082"/>
        <end position="1423"/>
    </location>
</feature>
<dbReference type="InterPro" id="IPR007452">
    <property type="entry name" value="TamB_C"/>
</dbReference>
<evidence type="ECO:0000313" key="6">
    <source>
        <dbReference type="EMBL" id="SHO66045.1"/>
    </source>
</evidence>
<dbReference type="Proteomes" id="UP000186406">
    <property type="component" value="Unassembled WGS sequence"/>
</dbReference>
<evidence type="ECO:0000256" key="1">
    <source>
        <dbReference type="ARBA" id="ARBA00004167"/>
    </source>
</evidence>
<keyword evidence="7" id="KW-1185">Reference proteome</keyword>
<organism evidence="6 7">
    <name type="scientific">Pseudoxanthobacter soli DSM 19599</name>
    <dbReference type="NCBI Taxonomy" id="1123029"/>
    <lineage>
        <taxon>Bacteria</taxon>
        <taxon>Pseudomonadati</taxon>
        <taxon>Pseudomonadota</taxon>
        <taxon>Alphaproteobacteria</taxon>
        <taxon>Hyphomicrobiales</taxon>
        <taxon>Segnochrobactraceae</taxon>
        <taxon>Pseudoxanthobacter</taxon>
    </lineage>
</organism>
<evidence type="ECO:0000259" key="5">
    <source>
        <dbReference type="Pfam" id="PF04357"/>
    </source>
</evidence>
<accession>A0A1M7ZMC4</accession>
<dbReference type="GO" id="GO:0097347">
    <property type="term" value="C:TAM protein secretion complex"/>
    <property type="evidence" value="ECO:0007669"/>
    <property type="project" value="TreeGrafter"/>
</dbReference>
<dbReference type="PANTHER" id="PTHR36985">
    <property type="entry name" value="TRANSLOCATION AND ASSEMBLY MODULE SUBUNIT TAMB"/>
    <property type="match status" value="1"/>
</dbReference>
<name>A0A1M7ZMC4_9HYPH</name>
<dbReference type="STRING" id="1123029.SAMN02745172_02696"/>
<dbReference type="OrthoDB" id="7784409at2"/>
<dbReference type="RefSeq" id="WP_073629511.1">
    <property type="nucleotide sequence ID" value="NZ_FRXO01000005.1"/>
</dbReference>
<evidence type="ECO:0000256" key="2">
    <source>
        <dbReference type="ARBA" id="ARBA00022692"/>
    </source>
</evidence>
<proteinExistence type="predicted"/>
<dbReference type="EMBL" id="FRXO01000005">
    <property type="protein sequence ID" value="SHO66045.1"/>
    <property type="molecule type" value="Genomic_DNA"/>
</dbReference>
<gene>
    <name evidence="6" type="ORF">SAMN02745172_02696</name>
</gene>
<dbReference type="PANTHER" id="PTHR36985:SF1">
    <property type="entry name" value="TRANSLOCATION AND ASSEMBLY MODULE SUBUNIT TAMB"/>
    <property type="match status" value="1"/>
</dbReference>
<dbReference type="GO" id="GO:0005886">
    <property type="term" value="C:plasma membrane"/>
    <property type="evidence" value="ECO:0007669"/>
    <property type="project" value="InterPro"/>
</dbReference>
<reference evidence="6 7" key="1">
    <citation type="submission" date="2016-12" db="EMBL/GenBank/DDBJ databases">
        <authorList>
            <person name="Song W.-J."/>
            <person name="Kurnit D.M."/>
        </authorList>
    </citation>
    <scope>NUCLEOTIDE SEQUENCE [LARGE SCALE GENOMIC DNA]</scope>
    <source>
        <strain evidence="6 7">DSM 19599</strain>
    </source>
</reference>
<protein>
    <submittedName>
        <fullName evidence="6">Autotransporter secretion inner membrane protein TamB</fullName>
    </submittedName>
</protein>
<keyword evidence="2" id="KW-0812">Transmembrane</keyword>
<sequence length="1435" mass="144999">MAGRLVRRVALVLLAAVVVIAAAASFMVFTAPGRTMLVRVVEAVTRMTGSPVTIAAIEGPLDDLRLRDVGVGDRDGQWLSIDSIALAWRPAALLRRAVVVESLDVGRVDVTRMPHSEPSAQKSEGFALPVDVSVAGFKVGTVSLASSVGAGRAVDFGLAGRLDLPVLTEGAPVDIDVSVDGQGPDDPDARLALTFRSSDQTLGVSIDASEPAGGIVHRMARLGQNMPLALVVKGEGPLDSWAGTLRLALGDETLTEGKASIARVNGGRRITADLDATIAGTLPGVYQPLADGGIRAVLSTLVGDDGVVEIEKADLAAAAGTLSATGKVATATGELDLALDARVAKSDVFGGLTGATATWDGATLSAKIGGTTAAPSVTLTGQIEKPAAGPLTGSALTLQASSSEITSLLGSSGSRQIDLVANLQDAALAGRKLDAAGAPHLNVKATVDDSGQAAIQDAELVALGLTVKATGGWAGGTATVDLAAETKDLSPLGTLVDHPLGGGARLTVKGSGDPEQLTGNADVQVAGEGLATGIPALDALLGAAPKLTAGLSAANDAVTVERFSLEGAKLTASAKGGFGSGTQGLTLDAALADLSALAPTLAGQAKLAATLTGSFEAPVLKARISSAEIVAAGQRIRDLKADLEGSRHDDGRIDGRLTLAGSSSGRPVTGSVAFAHGPDGQSLKVADLAFVGLTASGDLSLSAAGKPGGRLVVRATDVAPLAALAGQQASGGFDATIDLGSNGADEARLDLKSARLAMADATVTDLSAAVVVAQPLGTPRFNATVTAASLVASGANAEAVRITATGPLTAIVTEVSLRLQGAAIASKATVSLPGGQPLGSAVDVALASFSANRDDMSVALSRPGRVSYRPDRTSLDLALAVRGGGTATVTGSVGTRALDLSVDVAALPLALSRIFVPELGLTGTLATRARVTGTTAAPRIAYTLTVRGARVASMPEAAPAVDLDLEGTTGTNGVTLNGAVNAGSTRITLDGTAPATATGRFSIRMRGNADLALVNQIVPSASRQVGGRLSLDGTAQGTLAEPDFNGTLRVDGVSFSDVMTGVDFRDISGVIRLDRRVARLENITGRAVAGGTLAITGTVGLDPATGFPADIAIAGRSLVLRYQGMVRAQATADITVRGPVASSPQIAGNIVLGQVDVTIPDRLPSSAAPIDVIHINVPPDQIDLFTQPAPPRPAGSAEPKPFDPKMDITVTANNRVFVRGQGIDAEFAGRFAITGTASAPIVNGDLDMRRGTLTILGRNLTFSRGNLTFVDSLDPLLDLVAETRASDITAQIEVTGRASAPVFNFTSSPPLPQDEVLARLLFGKSAGNLSAGEALALADAVGNLSGFSRGPGLLDRIRRMIGLSQLNMTSDSRSNPALQAGGYATDNLYIGVRQGTSAASTRVTVDLDITKHLRLQGEVGINGEAKVGIGAETDY</sequence>
<evidence type="ECO:0000256" key="4">
    <source>
        <dbReference type="ARBA" id="ARBA00023136"/>
    </source>
</evidence>
<dbReference type="GO" id="GO:0009306">
    <property type="term" value="P:protein secretion"/>
    <property type="evidence" value="ECO:0007669"/>
    <property type="project" value="InterPro"/>
</dbReference>
<keyword evidence="3" id="KW-1133">Transmembrane helix</keyword>
<dbReference type="Pfam" id="PF04357">
    <property type="entry name" value="TamB"/>
    <property type="match status" value="1"/>
</dbReference>